<evidence type="ECO:0000313" key="4">
    <source>
        <dbReference type="EMBL" id="RRK33136.1"/>
    </source>
</evidence>
<feature type="domain" description="DUF927" evidence="2">
    <location>
        <begin position="92"/>
        <end position="317"/>
    </location>
</feature>
<sequence length="605" mass="68306">MGKTRKKVALQPQEAKRIINSEENSTEDAKQMISEPADDRESTYVIVSSIEICDGQYGEWKGDRKGNLVFRRYGSAVYLDKVYIDIGTFGRKFLLSFKDSYGMTVKSYFDRKDLTDTAIGKFLEIGCQVTKKTFQALVTSIMNQEPEAPRELIHKKLGFSTFEDKRVFLGETGINVDSKYNGELKIQSCGNYSEWREMVKNEVIGQTPLEFILAVACTAPLVDYFREEYHTGNILISMASESSNGKTTAGCFAVSTGAKSSFEGDSMITTFADTPNAIMHSIHSSYPMLIDEGSLIQKNPTGLLYSLAQGKEKGRLTKELEKAGAITFSTTIFMTSEKSILRLCDSNTGLFVRCIEVRNVAWTKSADSADRIKKVCENHYGHLIWRIADKLLEYEKKQTIDVLCRKHEAIQQALIRNAKERGKYNPLTERFSKSAALILLGAELASEVLELQLDTKKIQEFIEEHSQVYTSENIDIGVRALAYACQYISINYSKFIIYNSDDAGIAPNDCKGMIKRMRPKNIANGKNASMEIFMTDIIFSEMMSKGDFPKEIVLEKWKAEGILHCQKDRFLGDNVVIGNTGKVKGYRFYVVHEYMEIIDRGRDSN</sequence>
<organism evidence="4 5">
    <name type="scientific">Schaedlerella arabinosiphila</name>
    <dbReference type="NCBI Taxonomy" id="2044587"/>
    <lineage>
        <taxon>Bacteria</taxon>
        <taxon>Bacillati</taxon>
        <taxon>Bacillota</taxon>
        <taxon>Clostridia</taxon>
        <taxon>Lachnospirales</taxon>
        <taxon>Lachnospiraceae</taxon>
        <taxon>Schaedlerella</taxon>
    </lineage>
</organism>
<proteinExistence type="predicted"/>
<dbReference type="AlphaFoldDB" id="A0A3R8KW57"/>
<feature type="domain" description="Cch helix turn helix" evidence="3">
    <location>
        <begin position="475"/>
        <end position="591"/>
    </location>
</feature>
<feature type="region of interest" description="Disordered" evidence="1">
    <location>
        <begin position="1"/>
        <end position="35"/>
    </location>
</feature>
<name>A0A3R8KW57_9FIRM</name>
<reference evidence="4" key="1">
    <citation type="submission" date="2018-10" db="EMBL/GenBank/DDBJ databases">
        <title>Schaedlerella arabinophila gen. nov. sp. nov., isolated from the mouse intestinal tract and comparative analysis with the genome of the closely related altered Schaedler flora strain ASF502.</title>
        <authorList>
            <person name="Miyake S."/>
            <person name="Soh M."/>
            <person name="Seedorf H."/>
        </authorList>
    </citation>
    <scope>NUCLEOTIDE SEQUENCE [LARGE SCALE GENOMIC DNA]</scope>
    <source>
        <strain evidence="4">DSM 106076</strain>
    </source>
</reference>
<dbReference type="EMBL" id="RHJS01000002">
    <property type="protein sequence ID" value="RRK33136.1"/>
    <property type="molecule type" value="Genomic_DNA"/>
</dbReference>
<comment type="caution">
    <text evidence="4">The sequence shown here is derived from an EMBL/GenBank/DDBJ whole genome shotgun (WGS) entry which is preliminary data.</text>
</comment>
<dbReference type="InterPro" id="IPR040538">
    <property type="entry name" value="Cch_HTH"/>
</dbReference>
<protein>
    <submittedName>
        <fullName evidence="4">DUF927 domain-containing protein</fullName>
    </submittedName>
</protein>
<evidence type="ECO:0000259" key="3">
    <source>
        <dbReference type="Pfam" id="PF18662"/>
    </source>
</evidence>
<dbReference type="RefSeq" id="WP_125128477.1">
    <property type="nucleotide sequence ID" value="NZ_RHJS01000002.1"/>
</dbReference>
<evidence type="ECO:0000256" key="1">
    <source>
        <dbReference type="SAM" id="MobiDB-lite"/>
    </source>
</evidence>
<dbReference type="Pfam" id="PF06048">
    <property type="entry name" value="DUF927"/>
    <property type="match status" value="1"/>
</dbReference>
<dbReference type="Proteomes" id="UP000274920">
    <property type="component" value="Unassembled WGS sequence"/>
</dbReference>
<dbReference type="InterPro" id="IPR009270">
    <property type="entry name" value="DUF927"/>
</dbReference>
<accession>A0A3R8KW57</accession>
<evidence type="ECO:0000259" key="2">
    <source>
        <dbReference type="Pfam" id="PF06048"/>
    </source>
</evidence>
<keyword evidence="5" id="KW-1185">Reference proteome</keyword>
<evidence type="ECO:0000313" key="5">
    <source>
        <dbReference type="Proteomes" id="UP000274920"/>
    </source>
</evidence>
<gene>
    <name evidence="4" type="ORF">EBB54_18660</name>
</gene>
<dbReference type="Pfam" id="PF18662">
    <property type="entry name" value="HTH_56"/>
    <property type="match status" value="1"/>
</dbReference>